<keyword evidence="1" id="KW-1133">Transmembrane helix</keyword>
<dbReference type="Proteomes" id="UP000275385">
    <property type="component" value="Unassembled WGS sequence"/>
</dbReference>
<reference evidence="2 3" key="1">
    <citation type="submission" date="2018-08" db="EMBL/GenBank/DDBJ databases">
        <title>Draft genome of the lignicolous fungus Coniochaeta pulveracea.</title>
        <authorList>
            <person name="Borstlap C.J."/>
            <person name="De Witt R.N."/>
            <person name="Botha A."/>
            <person name="Volschenk H."/>
        </authorList>
    </citation>
    <scope>NUCLEOTIDE SEQUENCE [LARGE SCALE GENOMIC DNA]</scope>
    <source>
        <strain evidence="2 3">CAB683</strain>
    </source>
</reference>
<keyword evidence="1" id="KW-0472">Membrane</keyword>
<name>A0A420XWD2_9PEZI</name>
<evidence type="ECO:0000313" key="3">
    <source>
        <dbReference type="Proteomes" id="UP000275385"/>
    </source>
</evidence>
<organism evidence="2 3">
    <name type="scientific">Coniochaeta pulveracea</name>
    <dbReference type="NCBI Taxonomy" id="177199"/>
    <lineage>
        <taxon>Eukaryota</taxon>
        <taxon>Fungi</taxon>
        <taxon>Dikarya</taxon>
        <taxon>Ascomycota</taxon>
        <taxon>Pezizomycotina</taxon>
        <taxon>Sordariomycetes</taxon>
        <taxon>Sordariomycetidae</taxon>
        <taxon>Coniochaetales</taxon>
        <taxon>Coniochaetaceae</taxon>
        <taxon>Coniochaeta</taxon>
    </lineage>
</organism>
<keyword evidence="1" id="KW-0812">Transmembrane</keyword>
<proteinExistence type="predicted"/>
<accession>A0A420XWD2</accession>
<protein>
    <submittedName>
        <fullName evidence="2">Uncharacterized protein</fullName>
    </submittedName>
</protein>
<feature type="transmembrane region" description="Helical" evidence="1">
    <location>
        <begin position="158"/>
        <end position="180"/>
    </location>
</feature>
<sequence length="195" mass="22110">MASSVHGITPLFGPLGARFPLSLFLVVSVLLGYLVQVTTATSLFRHAQLDQYRDTEVVFSANSCTIIWGSSPIQPVHEWATSMWLLDSEVTIEDQCEDEIDEMDDSEFEVYLHNVRLTMLQQAIKRAGCVLATLGETCYWNCPCYGWEGRDTDTYNNYWGIGLAPHSWLVLAFFLITIGIRDYKDSALQREDEII</sequence>
<dbReference type="EMBL" id="QVQW01000135">
    <property type="protein sequence ID" value="RKU39896.1"/>
    <property type="molecule type" value="Genomic_DNA"/>
</dbReference>
<comment type="caution">
    <text evidence="2">The sequence shown here is derived from an EMBL/GenBank/DDBJ whole genome shotgun (WGS) entry which is preliminary data.</text>
</comment>
<keyword evidence="3" id="KW-1185">Reference proteome</keyword>
<evidence type="ECO:0000256" key="1">
    <source>
        <dbReference type="SAM" id="Phobius"/>
    </source>
</evidence>
<dbReference type="AlphaFoldDB" id="A0A420XWD2"/>
<evidence type="ECO:0000313" key="2">
    <source>
        <dbReference type="EMBL" id="RKU39896.1"/>
    </source>
</evidence>
<gene>
    <name evidence="2" type="ORF">DL546_001607</name>
</gene>
<feature type="transmembrane region" description="Helical" evidence="1">
    <location>
        <begin position="21"/>
        <end position="44"/>
    </location>
</feature>